<dbReference type="Pfam" id="PF00011">
    <property type="entry name" value="HSP20"/>
    <property type="match status" value="1"/>
</dbReference>
<proteinExistence type="inferred from homology"/>
<comment type="similarity">
    <text evidence="1 2">Belongs to the small heat shock protein (HSP20) family.</text>
</comment>
<dbReference type="PANTHER" id="PTHR47838">
    <property type="entry name" value="21.7 KDA CLASS VI HEAT SHOCK PROTEIN"/>
    <property type="match status" value="1"/>
</dbReference>
<sequence length="185" mass="21094">MPIRRPIEVRSGADPNSQKWRIPLAEDAFDSFLAHGGDAARRVFGDGSLFSPLLFGKFFDPGDAFPLWEIESEALFSKNSVDWFGTDSEYVLKAELPVGARKCDVEVCGQKEKVIEISGVWRGKEVDAREWKNGRWWEHGFVRRLELPVDANWKKIEACINDDILLEIKIPRNKTCEGNLLQSKE</sequence>
<dbReference type="SUPFAM" id="SSF49764">
    <property type="entry name" value="HSP20-like chaperones"/>
    <property type="match status" value="1"/>
</dbReference>
<dbReference type="InterPro" id="IPR002068">
    <property type="entry name" value="A-crystallin/Hsp20_dom"/>
</dbReference>
<dbReference type="PROSITE" id="PS01031">
    <property type="entry name" value="SHSP"/>
    <property type="match status" value="1"/>
</dbReference>
<protein>
    <submittedName>
        <fullName evidence="4">22.3 kDa class VI heat shock protein-like</fullName>
    </submittedName>
</protein>
<feature type="domain" description="SHSP" evidence="3">
    <location>
        <begin position="72"/>
        <end position="185"/>
    </location>
</feature>
<dbReference type="PANTHER" id="PTHR47838:SF1">
    <property type="entry name" value="21.7 KDA CLASS VI HEAT SHOCK PROTEIN"/>
    <property type="match status" value="1"/>
</dbReference>
<organism evidence="4 5">
    <name type="scientific">Canna indica</name>
    <name type="common">Indian-shot</name>
    <dbReference type="NCBI Taxonomy" id="4628"/>
    <lineage>
        <taxon>Eukaryota</taxon>
        <taxon>Viridiplantae</taxon>
        <taxon>Streptophyta</taxon>
        <taxon>Embryophyta</taxon>
        <taxon>Tracheophyta</taxon>
        <taxon>Spermatophyta</taxon>
        <taxon>Magnoliopsida</taxon>
        <taxon>Liliopsida</taxon>
        <taxon>Zingiberales</taxon>
        <taxon>Cannaceae</taxon>
        <taxon>Canna</taxon>
    </lineage>
</organism>
<dbReference type="Proteomes" id="UP001327560">
    <property type="component" value="Chromosome 5"/>
</dbReference>
<keyword evidence="5" id="KW-1185">Reference proteome</keyword>
<dbReference type="Gene3D" id="2.60.40.790">
    <property type="match status" value="1"/>
</dbReference>
<reference evidence="4 5" key="1">
    <citation type="submission" date="2023-10" db="EMBL/GenBank/DDBJ databases">
        <title>Chromosome-scale genome assembly provides insights into flower coloration mechanisms of Canna indica.</title>
        <authorList>
            <person name="Li C."/>
        </authorList>
    </citation>
    <scope>NUCLEOTIDE SEQUENCE [LARGE SCALE GENOMIC DNA]</scope>
    <source>
        <tissue evidence="4">Flower</tissue>
    </source>
</reference>
<gene>
    <name evidence="4" type="ORF">Cni_G16183</name>
</gene>
<dbReference type="AlphaFoldDB" id="A0AAQ3KJQ3"/>
<evidence type="ECO:0000256" key="1">
    <source>
        <dbReference type="PROSITE-ProRule" id="PRU00285"/>
    </source>
</evidence>
<evidence type="ECO:0000313" key="4">
    <source>
        <dbReference type="EMBL" id="WOL07442.1"/>
    </source>
</evidence>
<dbReference type="EMBL" id="CP136894">
    <property type="protein sequence ID" value="WOL07442.1"/>
    <property type="molecule type" value="Genomic_DNA"/>
</dbReference>
<keyword evidence="4" id="KW-0346">Stress response</keyword>
<evidence type="ECO:0000259" key="3">
    <source>
        <dbReference type="PROSITE" id="PS01031"/>
    </source>
</evidence>
<accession>A0AAQ3KJQ3</accession>
<evidence type="ECO:0000256" key="2">
    <source>
        <dbReference type="RuleBase" id="RU003616"/>
    </source>
</evidence>
<evidence type="ECO:0000313" key="5">
    <source>
        <dbReference type="Proteomes" id="UP001327560"/>
    </source>
</evidence>
<dbReference type="InterPro" id="IPR008978">
    <property type="entry name" value="HSP20-like_chaperone"/>
</dbReference>
<name>A0AAQ3KJQ3_9LILI</name>